<dbReference type="GO" id="GO:0006313">
    <property type="term" value="P:DNA transposition"/>
    <property type="evidence" value="ECO:0007669"/>
    <property type="project" value="InterPro"/>
</dbReference>
<evidence type="ECO:0000313" key="2">
    <source>
        <dbReference type="EMBL" id="GJG57494.1"/>
    </source>
</evidence>
<feature type="domain" description="Transposase IS4-like" evidence="1">
    <location>
        <begin position="200"/>
        <end position="502"/>
    </location>
</feature>
<reference evidence="2" key="1">
    <citation type="journal article" date="2022" name="Int. J. Syst. Evol. Microbiol.">
        <title>Prevotella lacticifex sp. nov., isolated from the rumen of cows.</title>
        <authorList>
            <person name="Shinkai T."/>
            <person name="Ikeyama N."/>
            <person name="Kumagai M."/>
            <person name="Ohmori H."/>
            <person name="Sakamoto M."/>
            <person name="Ohkuma M."/>
            <person name="Mitsumori M."/>
        </authorList>
    </citation>
    <scope>NUCLEOTIDE SEQUENCE</scope>
    <source>
        <strain evidence="2">R5076</strain>
    </source>
</reference>
<keyword evidence="3" id="KW-1185">Reference proteome</keyword>
<gene>
    <name evidence="2" type="ORF">PRLR5076_03450</name>
</gene>
<dbReference type="Pfam" id="PF01609">
    <property type="entry name" value="DDE_Tnp_1"/>
    <property type="match status" value="1"/>
</dbReference>
<evidence type="ECO:0000313" key="3">
    <source>
        <dbReference type="Proteomes" id="UP000825483"/>
    </source>
</evidence>
<dbReference type="InterPro" id="IPR002559">
    <property type="entry name" value="Transposase_11"/>
</dbReference>
<proteinExistence type="predicted"/>
<dbReference type="GO" id="GO:0004803">
    <property type="term" value="F:transposase activity"/>
    <property type="evidence" value="ECO:0007669"/>
    <property type="project" value="InterPro"/>
</dbReference>
<dbReference type="GO" id="GO:0003677">
    <property type="term" value="F:DNA binding"/>
    <property type="evidence" value="ECO:0007669"/>
    <property type="project" value="InterPro"/>
</dbReference>
<organism evidence="2 3">
    <name type="scientific">Prevotella lacticifex</name>
    <dbReference type="NCBI Taxonomy" id="2854755"/>
    <lineage>
        <taxon>Bacteria</taxon>
        <taxon>Pseudomonadati</taxon>
        <taxon>Bacteroidota</taxon>
        <taxon>Bacteroidia</taxon>
        <taxon>Bacteroidales</taxon>
        <taxon>Prevotellaceae</taxon>
        <taxon>Prevotella</taxon>
    </lineage>
</organism>
<dbReference type="PANTHER" id="PTHR34614:SF2">
    <property type="entry name" value="TRANSPOSASE IS4-LIKE DOMAIN-CONTAINING PROTEIN"/>
    <property type="match status" value="1"/>
</dbReference>
<dbReference type="RefSeq" id="WP_223929567.1">
    <property type="nucleotide sequence ID" value="NZ_BPTU01000002.1"/>
</dbReference>
<dbReference type="EMBL" id="BPUB01000001">
    <property type="protein sequence ID" value="GJG57494.1"/>
    <property type="molecule type" value="Genomic_DNA"/>
</dbReference>
<dbReference type="PANTHER" id="PTHR34614">
    <property type="match status" value="1"/>
</dbReference>
<name>A0A9R1C7M0_9BACT</name>
<dbReference type="AlphaFoldDB" id="A0A9R1C7M0"/>
<sequence length="591" mass="67974">MARPISDETAHKVTLHINNGYRYATLRPRVTNEATGKRMNKSIHLGTVTESLKFIPGKVYLYMSPAERKKLLFPQEWDLSELDSLPSTRKAGRPTYNGDAQNRLYGDVWLMERVAEKTKIREDLEKVFEGNKEKVDDIMTLAMFPYISSYSYSRLARWQRYTKTPSAREMSPGDITRLTQSITEKDRQALLRLRSERIGKMELCAVDSTSRSAYGSSLADIRWGHNKENIALAQTNEVVVYTLSNHMPIYYRSFPGNIPDSRTMGVIQSDLRCAGFTNYVMITDRGYGTVQILEDNILHDQPAIMCMKTGHKFISDKIDSLGDFNVRPDGMEIDLDSKLYYKQYDIDYKVHGKGKSEKTASKMRLNLFFNPSWRSEGQINIDMKVEGQRSSLQQMIDGKEETPDDETLKRDFCMFDVKLDKKRHVVSFEKNEKKYNDSLRLLGFVAIVTLGLDLTAPQALAHYKLRDEQEKYFQQMKTEMCSDRQRNWSEDGKTGRLFILFVGLVIGSYIRHIWKTTGLHSMFASSLDMLDEMRNIRCIERQGHTTKITPFVGKQVEIAKAFGLDIPAGCEPGYKSKKVGRKRGRPKKNES</sequence>
<evidence type="ECO:0000259" key="1">
    <source>
        <dbReference type="Pfam" id="PF01609"/>
    </source>
</evidence>
<accession>A0A9R1C7M0</accession>
<protein>
    <recommendedName>
        <fullName evidence="1">Transposase IS4-like domain-containing protein</fullName>
    </recommendedName>
</protein>
<comment type="caution">
    <text evidence="2">The sequence shown here is derived from an EMBL/GenBank/DDBJ whole genome shotgun (WGS) entry which is preliminary data.</text>
</comment>
<dbReference type="Proteomes" id="UP000825483">
    <property type="component" value="Unassembled WGS sequence"/>
</dbReference>